<keyword evidence="6" id="KW-0378">Hydrolase</keyword>
<evidence type="ECO:0000256" key="1">
    <source>
        <dbReference type="ARBA" id="ARBA00001968"/>
    </source>
</evidence>
<dbReference type="InterPro" id="IPR027806">
    <property type="entry name" value="HARBI1_dom"/>
</dbReference>
<proteinExistence type="inferred from homology"/>
<dbReference type="GO" id="GO:0046872">
    <property type="term" value="F:metal ion binding"/>
    <property type="evidence" value="ECO:0007669"/>
    <property type="project" value="UniProtKB-KW"/>
</dbReference>
<dbReference type="GO" id="GO:0016787">
    <property type="term" value="F:hydrolase activity"/>
    <property type="evidence" value="ECO:0007669"/>
    <property type="project" value="UniProtKB-KW"/>
</dbReference>
<dbReference type="PANTHER" id="PTHR22930">
    <property type="match status" value="1"/>
</dbReference>
<evidence type="ECO:0000256" key="5">
    <source>
        <dbReference type="ARBA" id="ARBA00022723"/>
    </source>
</evidence>
<dbReference type="InParanoid" id="A0A6P7GXF6"/>
<accession>A0A6P7GXF6</accession>
<dbReference type="PANTHER" id="PTHR22930:SF269">
    <property type="entry name" value="NUCLEASE HARBI1-LIKE PROTEIN"/>
    <property type="match status" value="1"/>
</dbReference>
<comment type="subcellular location">
    <subcellularLocation>
        <location evidence="2">Nucleus</location>
    </subcellularLocation>
</comment>
<evidence type="ECO:0000256" key="6">
    <source>
        <dbReference type="ARBA" id="ARBA00022801"/>
    </source>
</evidence>
<evidence type="ECO:0000259" key="8">
    <source>
        <dbReference type="Pfam" id="PF13359"/>
    </source>
</evidence>
<dbReference type="RefSeq" id="XP_028150752.1">
    <property type="nucleotide sequence ID" value="XM_028294951.1"/>
</dbReference>
<name>A0A6P7GXF6_DIAVI</name>
<evidence type="ECO:0000256" key="3">
    <source>
        <dbReference type="ARBA" id="ARBA00006958"/>
    </source>
</evidence>
<evidence type="ECO:0000256" key="7">
    <source>
        <dbReference type="ARBA" id="ARBA00023242"/>
    </source>
</evidence>
<comment type="cofactor">
    <cofactor evidence="1">
        <name>a divalent metal cation</name>
        <dbReference type="ChEBI" id="CHEBI:60240"/>
    </cofactor>
</comment>
<reference evidence="9" key="1">
    <citation type="submission" date="2025-08" db="UniProtKB">
        <authorList>
            <consortium name="RefSeq"/>
        </authorList>
    </citation>
    <scope>IDENTIFICATION</scope>
    <source>
        <tissue evidence="9">Whole insect</tissue>
    </source>
</reference>
<dbReference type="InterPro" id="IPR045249">
    <property type="entry name" value="HARBI1-like"/>
</dbReference>
<evidence type="ECO:0000256" key="4">
    <source>
        <dbReference type="ARBA" id="ARBA00022722"/>
    </source>
</evidence>
<evidence type="ECO:0000256" key="2">
    <source>
        <dbReference type="ARBA" id="ARBA00004123"/>
    </source>
</evidence>
<comment type="similarity">
    <text evidence="3">Belongs to the HARBI1 family.</text>
</comment>
<keyword evidence="7" id="KW-0539">Nucleus</keyword>
<dbReference type="GO" id="GO:0004518">
    <property type="term" value="F:nuclease activity"/>
    <property type="evidence" value="ECO:0007669"/>
    <property type="project" value="UniProtKB-KW"/>
</dbReference>
<dbReference type="AlphaFoldDB" id="A0A6P7GXF6"/>
<gene>
    <name evidence="9" type="primary">LOC114344098</name>
</gene>
<keyword evidence="4" id="KW-0540">Nuclease</keyword>
<protein>
    <submittedName>
        <fullName evidence="9">Uncharacterized protein LOC114344098 isoform X1</fullName>
    </submittedName>
</protein>
<evidence type="ECO:0000313" key="9">
    <source>
        <dbReference type="RefSeq" id="XP_028150752.1"/>
    </source>
</evidence>
<keyword evidence="5" id="KW-0479">Metal-binding</keyword>
<sequence>MEVKQELTIKEENKYFLDTTCKVEIYANKVDVAALDTFKSEIKEEPNRESPDYLDLKEVSIKTEIEDETKLMPFEEKQQNEKEGAFKLTVERRLFQNEEKFREYFRLCMDLFETVLRYIRDDITKKPYKKRQHPISAEEKLSVTLRYLVTGASFRSLAFQYRIHHSWISVLVKEVLENIESRTLHIYIPEPSKGQMKTNVQDFYYLWNYPNCCASIDGKHIRILCPNKAGSLFFNYKNYHSVVLLALVDARYRFVAIDVGSYGRKGDAGIFSKSVIKQKIDNGNFNIPSPSNIPGTNIIQPHVILGDEAFSLTTTMMKHYPQSQTTYDKTKAVYN</sequence>
<feature type="domain" description="DDE Tnp4" evidence="8">
    <location>
        <begin position="216"/>
        <end position="323"/>
    </location>
</feature>
<dbReference type="Pfam" id="PF13359">
    <property type="entry name" value="DDE_Tnp_4"/>
    <property type="match status" value="1"/>
</dbReference>
<organism evidence="9">
    <name type="scientific">Diabrotica virgifera virgifera</name>
    <name type="common">western corn rootworm</name>
    <dbReference type="NCBI Taxonomy" id="50390"/>
    <lineage>
        <taxon>Eukaryota</taxon>
        <taxon>Metazoa</taxon>
        <taxon>Ecdysozoa</taxon>
        <taxon>Arthropoda</taxon>
        <taxon>Hexapoda</taxon>
        <taxon>Insecta</taxon>
        <taxon>Pterygota</taxon>
        <taxon>Neoptera</taxon>
        <taxon>Endopterygota</taxon>
        <taxon>Coleoptera</taxon>
        <taxon>Polyphaga</taxon>
        <taxon>Cucujiformia</taxon>
        <taxon>Chrysomeloidea</taxon>
        <taxon>Chrysomelidae</taxon>
        <taxon>Galerucinae</taxon>
        <taxon>Diabroticina</taxon>
        <taxon>Diabroticites</taxon>
        <taxon>Diabrotica</taxon>
    </lineage>
</organism>
<dbReference type="GO" id="GO:0005634">
    <property type="term" value="C:nucleus"/>
    <property type="evidence" value="ECO:0007669"/>
    <property type="project" value="UniProtKB-SubCell"/>
</dbReference>